<dbReference type="GO" id="GO:0012505">
    <property type="term" value="C:endomembrane system"/>
    <property type="evidence" value="ECO:0007669"/>
    <property type="project" value="UniProtKB-SubCell"/>
</dbReference>
<dbReference type="AlphaFoldDB" id="A0AAD8AAZ5"/>
<dbReference type="SMART" id="SM00192">
    <property type="entry name" value="LDLa"/>
    <property type="match status" value="3"/>
</dbReference>
<dbReference type="PRINTS" id="PR00261">
    <property type="entry name" value="LDLRECEPTOR"/>
</dbReference>
<dbReference type="CDD" id="cd00112">
    <property type="entry name" value="LDLa"/>
    <property type="match status" value="3"/>
</dbReference>
<feature type="disulfide bond" evidence="8">
    <location>
        <begin position="85"/>
        <end position="103"/>
    </location>
</feature>
<dbReference type="Proteomes" id="UP001233999">
    <property type="component" value="Unassembled WGS sequence"/>
</dbReference>
<reference evidence="9" key="2">
    <citation type="submission" date="2023-05" db="EMBL/GenBank/DDBJ databases">
        <authorList>
            <person name="Fouks B."/>
        </authorList>
    </citation>
    <scope>NUCLEOTIDE SEQUENCE</scope>
    <source>
        <strain evidence="9">Stay&amp;Tobe</strain>
        <tissue evidence="9">Testes</tissue>
    </source>
</reference>
<evidence type="ECO:0000256" key="5">
    <source>
        <dbReference type="ARBA" id="ARBA00022989"/>
    </source>
</evidence>
<reference evidence="9" key="1">
    <citation type="journal article" date="2023" name="IScience">
        <title>Live-bearing cockroach genome reveals convergent evolutionary mechanisms linked to viviparity in insects and beyond.</title>
        <authorList>
            <person name="Fouks B."/>
            <person name="Harrison M.C."/>
            <person name="Mikhailova A.A."/>
            <person name="Marchal E."/>
            <person name="English S."/>
            <person name="Carruthers M."/>
            <person name="Jennings E.C."/>
            <person name="Chiamaka E.L."/>
            <person name="Frigard R.A."/>
            <person name="Pippel M."/>
            <person name="Attardo G.M."/>
            <person name="Benoit J.B."/>
            <person name="Bornberg-Bauer E."/>
            <person name="Tobe S.S."/>
        </authorList>
    </citation>
    <scope>NUCLEOTIDE SEQUENCE</scope>
    <source>
        <strain evidence="9">Stay&amp;Tobe</strain>
    </source>
</reference>
<dbReference type="PROSITE" id="PS01209">
    <property type="entry name" value="LDLRA_1"/>
    <property type="match status" value="1"/>
</dbReference>
<name>A0AAD8AAZ5_DIPPU</name>
<dbReference type="EMBL" id="JASPKZ010002620">
    <property type="protein sequence ID" value="KAJ9595290.1"/>
    <property type="molecule type" value="Genomic_DNA"/>
</dbReference>
<evidence type="ECO:0000313" key="9">
    <source>
        <dbReference type="EMBL" id="KAJ9595290.1"/>
    </source>
</evidence>
<feature type="disulfide bond" evidence="8">
    <location>
        <begin position="78"/>
        <end position="90"/>
    </location>
</feature>
<comment type="subcellular location">
    <subcellularLocation>
        <location evidence="2">Endomembrane system</location>
    </subcellularLocation>
    <subcellularLocation>
        <location evidence="1">Membrane</location>
        <topology evidence="1">Single-pass membrane protein</topology>
    </subcellularLocation>
</comment>
<evidence type="ECO:0000256" key="6">
    <source>
        <dbReference type="ARBA" id="ARBA00023136"/>
    </source>
</evidence>
<dbReference type="GO" id="GO:0016192">
    <property type="term" value="P:vesicle-mediated transport"/>
    <property type="evidence" value="ECO:0007669"/>
    <property type="project" value="UniProtKB-ARBA"/>
</dbReference>
<keyword evidence="4" id="KW-0677">Repeat</keyword>
<evidence type="ECO:0000256" key="1">
    <source>
        <dbReference type="ARBA" id="ARBA00004167"/>
    </source>
</evidence>
<comment type="caution">
    <text evidence="9">The sequence shown here is derived from an EMBL/GenBank/DDBJ whole genome shotgun (WGS) entry which is preliminary data.</text>
</comment>
<evidence type="ECO:0000256" key="7">
    <source>
        <dbReference type="ARBA" id="ARBA00023157"/>
    </source>
</evidence>
<accession>A0AAD8AAZ5</accession>
<dbReference type="InterPro" id="IPR002172">
    <property type="entry name" value="LDrepeatLR_classA_rpt"/>
</dbReference>
<sequence length="118" mass="12777">CRSTGICISWFFVCDGRQDCPDGSDEECRDATSCPPQAYPCGESGGCVSRAGRCDGTPDCPNGEDELHCNTTRRIGGCPEHTFQCKDGRCLPEYEFCNAMVTCKDGSDEPRESLQGSC</sequence>
<keyword evidence="5" id="KW-1133">Transmembrane helix</keyword>
<keyword evidence="7 8" id="KW-1015">Disulfide bond</keyword>
<evidence type="ECO:0000256" key="8">
    <source>
        <dbReference type="PROSITE-ProRule" id="PRU00124"/>
    </source>
</evidence>
<organism evidence="9 10">
    <name type="scientific">Diploptera punctata</name>
    <name type="common">Pacific beetle cockroach</name>
    <dbReference type="NCBI Taxonomy" id="6984"/>
    <lineage>
        <taxon>Eukaryota</taxon>
        <taxon>Metazoa</taxon>
        <taxon>Ecdysozoa</taxon>
        <taxon>Arthropoda</taxon>
        <taxon>Hexapoda</taxon>
        <taxon>Insecta</taxon>
        <taxon>Pterygota</taxon>
        <taxon>Neoptera</taxon>
        <taxon>Polyneoptera</taxon>
        <taxon>Dictyoptera</taxon>
        <taxon>Blattodea</taxon>
        <taxon>Blaberoidea</taxon>
        <taxon>Blaberidae</taxon>
        <taxon>Diplopterinae</taxon>
        <taxon>Diploptera</taxon>
    </lineage>
</organism>
<dbReference type="SUPFAM" id="SSF57424">
    <property type="entry name" value="LDL receptor-like module"/>
    <property type="match status" value="3"/>
</dbReference>
<protein>
    <submittedName>
        <fullName evidence="9">Uncharacterized protein</fullName>
    </submittedName>
</protein>
<dbReference type="GO" id="GO:0005886">
    <property type="term" value="C:plasma membrane"/>
    <property type="evidence" value="ECO:0007669"/>
    <property type="project" value="TreeGrafter"/>
</dbReference>
<dbReference type="InterPro" id="IPR050685">
    <property type="entry name" value="LDLR"/>
</dbReference>
<comment type="caution">
    <text evidence="8">Lacks conserved residue(s) required for the propagation of feature annotation.</text>
</comment>
<evidence type="ECO:0000256" key="4">
    <source>
        <dbReference type="ARBA" id="ARBA00022737"/>
    </source>
</evidence>
<dbReference type="InterPro" id="IPR036055">
    <property type="entry name" value="LDL_receptor-like_sf"/>
</dbReference>
<feature type="disulfide bond" evidence="8">
    <location>
        <begin position="54"/>
        <end position="69"/>
    </location>
</feature>
<dbReference type="PANTHER" id="PTHR24270">
    <property type="entry name" value="LOW-DENSITY LIPOPROTEIN RECEPTOR-RELATED"/>
    <property type="match status" value="1"/>
</dbReference>
<feature type="non-terminal residue" evidence="9">
    <location>
        <position position="1"/>
    </location>
</feature>
<evidence type="ECO:0000313" key="10">
    <source>
        <dbReference type="Proteomes" id="UP001233999"/>
    </source>
</evidence>
<dbReference type="PROSITE" id="PS50068">
    <property type="entry name" value="LDLRA_2"/>
    <property type="match status" value="3"/>
</dbReference>
<evidence type="ECO:0000256" key="2">
    <source>
        <dbReference type="ARBA" id="ARBA00004308"/>
    </source>
</evidence>
<dbReference type="Gene3D" id="4.10.400.10">
    <property type="entry name" value="Low-density Lipoprotein Receptor"/>
    <property type="match status" value="3"/>
</dbReference>
<proteinExistence type="predicted"/>
<evidence type="ECO:0000256" key="3">
    <source>
        <dbReference type="ARBA" id="ARBA00022692"/>
    </source>
</evidence>
<keyword evidence="6" id="KW-0472">Membrane</keyword>
<dbReference type="Pfam" id="PF00057">
    <property type="entry name" value="Ldl_recept_a"/>
    <property type="match status" value="3"/>
</dbReference>
<dbReference type="InterPro" id="IPR023415">
    <property type="entry name" value="LDLR_class-A_CS"/>
</dbReference>
<keyword evidence="3" id="KW-0812">Transmembrane</keyword>
<gene>
    <name evidence="9" type="ORF">L9F63_027325</name>
</gene>
<dbReference type="PANTHER" id="PTHR24270:SF62">
    <property type="entry name" value="LOW-DENSITY LIPOPROTEIN RECEPTOR-RELATED PROTEIN 2"/>
    <property type="match status" value="1"/>
</dbReference>
<keyword evidence="10" id="KW-1185">Reference proteome</keyword>